<protein>
    <submittedName>
        <fullName evidence="1">Uncharacterized protein</fullName>
    </submittedName>
</protein>
<dbReference type="Proteomes" id="UP000292160">
    <property type="component" value="Segment"/>
</dbReference>
<organism evidence="1 2">
    <name type="scientific">Fusobacterium phage Fnu1</name>
    <dbReference type="NCBI Taxonomy" id="2530024"/>
    <lineage>
        <taxon>Viruses</taxon>
        <taxon>Duplodnaviria</taxon>
        <taxon>Heunggongvirae</taxon>
        <taxon>Uroviricota</taxon>
        <taxon>Caudoviricetes</taxon>
        <taxon>Latrobevirus</taxon>
        <taxon>Latrobevirus FNU1</taxon>
    </lineage>
</organism>
<dbReference type="RefSeq" id="YP_010082916.1">
    <property type="nucleotide sequence ID" value="NC_055035.1"/>
</dbReference>
<proteinExistence type="predicted"/>
<sequence>MRILMYALRYAISRRSYALSDAKEILLVYGKDLQPHLLYSLLDDLQYEINRCGTENMLGCKTELILMQNLVKELLLEKGIKEDEF</sequence>
<name>A0A481W6C3_9CAUD</name>
<keyword evidence="2" id="KW-1185">Reference proteome</keyword>
<accession>A0A481W6C3</accession>
<dbReference type="EMBL" id="MK554696">
    <property type="protein sequence ID" value="QBJ04200.1"/>
    <property type="molecule type" value="Genomic_DNA"/>
</dbReference>
<dbReference type="GeneID" id="65071924"/>
<dbReference type="KEGG" id="vg:65071924"/>
<reference evidence="1 2" key="1">
    <citation type="submission" date="2019-02" db="EMBL/GenBank/DDBJ databases">
        <title>Genomic, morphological and functional characterisation of novel bacteriophage Fnu1 capable of disrupt Fusobacterium nucleatum biofilm.</title>
        <authorList>
            <person name="Kabwe M."/>
            <person name="Brown T.L."/>
            <person name="Dashper S."/>
            <person name="Speirs L."/>
            <person name="Ku H."/>
            <person name="Petrovski S."/>
            <person name="Chan H.T."/>
            <person name="Lock P."/>
            <person name="Tucci J."/>
        </authorList>
    </citation>
    <scope>NUCLEOTIDE SEQUENCE [LARGE SCALE GENOMIC DNA]</scope>
</reference>
<evidence type="ECO:0000313" key="1">
    <source>
        <dbReference type="EMBL" id="QBJ04200.1"/>
    </source>
</evidence>
<evidence type="ECO:0000313" key="2">
    <source>
        <dbReference type="Proteomes" id="UP000292160"/>
    </source>
</evidence>